<feature type="transmembrane region" description="Helical" evidence="13">
    <location>
        <begin position="397"/>
        <end position="417"/>
    </location>
</feature>
<protein>
    <submittedName>
        <fullName evidence="15">Na+/H+ exchanger</fullName>
    </submittedName>
</protein>
<comment type="catalytic activity">
    <reaction evidence="12">
        <text>K(+)(in) + H(+)(out) = K(+)(out) + H(+)(in)</text>
        <dbReference type="Rhea" id="RHEA:29467"/>
        <dbReference type="ChEBI" id="CHEBI:15378"/>
        <dbReference type="ChEBI" id="CHEBI:29103"/>
    </reaction>
</comment>
<dbReference type="Proteomes" id="UP000188268">
    <property type="component" value="Unassembled WGS sequence"/>
</dbReference>
<evidence type="ECO:0000256" key="3">
    <source>
        <dbReference type="ARBA" id="ARBA00022538"/>
    </source>
</evidence>
<keyword evidence="5" id="KW-0630">Potassium</keyword>
<dbReference type="OrthoDB" id="196264at2759"/>
<comment type="caution">
    <text evidence="15">The sequence shown here is derived from an EMBL/GenBank/DDBJ whole genome shotgun (WGS) entry which is preliminary data.</text>
</comment>
<feature type="domain" description="Cation/H+ exchanger transmembrane" evidence="14">
    <location>
        <begin position="29"/>
        <end position="421"/>
    </location>
</feature>
<keyword evidence="4 13" id="KW-0812">Transmembrane</keyword>
<evidence type="ECO:0000256" key="6">
    <source>
        <dbReference type="ARBA" id="ARBA00022989"/>
    </source>
</evidence>
<dbReference type="Pfam" id="PF00999">
    <property type="entry name" value="Na_H_Exchanger"/>
    <property type="match status" value="1"/>
</dbReference>
<feature type="transmembrane region" description="Helical" evidence="13">
    <location>
        <begin position="213"/>
        <end position="233"/>
    </location>
</feature>
<feature type="transmembrane region" description="Helical" evidence="13">
    <location>
        <begin position="245"/>
        <end position="263"/>
    </location>
</feature>
<feature type="transmembrane region" description="Helical" evidence="13">
    <location>
        <begin position="319"/>
        <end position="344"/>
    </location>
</feature>
<feature type="transmembrane region" description="Helical" evidence="13">
    <location>
        <begin position="365"/>
        <end position="385"/>
    </location>
</feature>
<evidence type="ECO:0000256" key="7">
    <source>
        <dbReference type="ARBA" id="ARBA00023053"/>
    </source>
</evidence>
<gene>
    <name evidence="15" type="ORF">CCACVL1_11303</name>
</gene>
<dbReference type="GO" id="GO:0005886">
    <property type="term" value="C:plasma membrane"/>
    <property type="evidence" value="ECO:0007669"/>
    <property type="project" value="TreeGrafter"/>
</dbReference>
<dbReference type="GO" id="GO:0051453">
    <property type="term" value="P:regulation of intracellular pH"/>
    <property type="evidence" value="ECO:0007669"/>
    <property type="project" value="TreeGrafter"/>
</dbReference>
<keyword evidence="8" id="KW-0406">Ion transport</keyword>
<feature type="transmembrane region" description="Helical" evidence="13">
    <location>
        <begin position="270"/>
        <end position="299"/>
    </location>
</feature>
<dbReference type="EMBL" id="AWWV01009850">
    <property type="protein sequence ID" value="OMO83638.1"/>
    <property type="molecule type" value="Genomic_DNA"/>
</dbReference>
<keyword evidence="6 13" id="KW-1133">Transmembrane helix</keyword>
<keyword evidence="7" id="KW-0915">Sodium</keyword>
<accession>A0A1R3IM26</accession>
<dbReference type="PRINTS" id="PR01084">
    <property type="entry name" value="NAHEXCHNGR"/>
</dbReference>
<evidence type="ECO:0000256" key="2">
    <source>
        <dbReference type="ARBA" id="ARBA00022448"/>
    </source>
</evidence>
<evidence type="ECO:0000256" key="12">
    <source>
        <dbReference type="ARBA" id="ARBA00047912"/>
    </source>
</evidence>
<feature type="transmembrane region" description="Helical" evidence="13">
    <location>
        <begin position="43"/>
        <end position="64"/>
    </location>
</feature>
<sequence>MGVFEFIRNVSEQHEATVVPISVFVAILCLCLVIGHLLEENRWVNESIVAILVGCIAGTVILLLSKGKSSHILRFSEELFFIYLLPPIIFNAGFQMKKKQFFQNFITIMLFGVIGVFISASIIAAGSWWLFPKLGFVGLSARDYLAVGTIFSSTDTVCTLQVLHQDETPLLYSLVFGEGVVNDATSVVLFNAIQKIDVSRITSKTPLRLIVDFIYLFITSTALGVAFGLVTAYSLKTLYFGRHSTVRELAIMVLMAYLSYMLAELLDLSGILTVFFCGILMHTFAMMSFVAETFIFLYVGMDALDIEKWRVTKLSFWTLMASSGTIVLLTLLGRAAYVFPLSAFSNYMNRRPRRSPELTFKHQVVIWWAGLMRGAVSIALAFKQFTHSGVTWDPVNAAMITNTIIVVLFTTLVFGFLTKPLIHFLLPHRVVDEKTESSSVGSKSPKEDMTLPLLSFQESASTNILRAKDSLSMLIERPVYTVHFYWRKFDDSYMRPIFGGPLSSSPEC</sequence>
<feature type="transmembrane region" description="Helical" evidence="13">
    <location>
        <begin position="170"/>
        <end position="193"/>
    </location>
</feature>
<evidence type="ECO:0000256" key="10">
    <source>
        <dbReference type="ARBA" id="ARBA00023201"/>
    </source>
</evidence>
<dbReference type="GO" id="GO:0015386">
    <property type="term" value="F:potassium:proton antiporter activity"/>
    <property type="evidence" value="ECO:0007669"/>
    <property type="project" value="TreeGrafter"/>
</dbReference>
<evidence type="ECO:0000256" key="11">
    <source>
        <dbReference type="ARBA" id="ARBA00047524"/>
    </source>
</evidence>
<evidence type="ECO:0000256" key="13">
    <source>
        <dbReference type="SAM" id="Phobius"/>
    </source>
</evidence>
<dbReference type="AlphaFoldDB" id="A0A1R3IM26"/>
<keyword evidence="3" id="KW-0633">Potassium transport</keyword>
<evidence type="ECO:0000313" key="15">
    <source>
        <dbReference type="EMBL" id="OMO83638.1"/>
    </source>
</evidence>
<dbReference type="OMA" id="ETVVMWW"/>
<comment type="catalytic activity">
    <reaction evidence="11">
        <text>Na(+)(in) + H(+)(out) = Na(+)(out) + H(+)(in)</text>
        <dbReference type="Rhea" id="RHEA:29419"/>
        <dbReference type="ChEBI" id="CHEBI:15378"/>
        <dbReference type="ChEBI" id="CHEBI:29101"/>
    </reaction>
</comment>
<dbReference type="GO" id="GO:0015385">
    <property type="term" value="F:sodium:proton antiporter activity"/>
    <property type="evidence" value="ECO:0007669"/>
    <property type="project" value="InterPro"/>
</dbReference>
<proteinExistence type="predicted"/>
<evidence type="ECO:0000259" key="14">
    <source>
        <dbReference type="Pfam" id="PF00999"/>
    </source>
</evidence>
<evidence type="ECO:0000256" key="9">
    <source>
        <dbReference type="ARBA" id="ARBA00023136"/>
    </source>
</evidence>
<evidence type="ECO:0000313" key="16">
    <source>
        <dbReference type="Proteomes" id="UP000188268"/>
    </source>
</evidence>
<keyword evidence="2" id="KW-0813">Transport</keyword>
<dbReference type="Gramene" id="OMO83638">
    <property type="protein sequence ID" value="OMO83638"/>
    <property type="gene ID" value="CCACVL1_11303"/>
</dbReference>
<dbReference type="PANTHER" id="PTHR10110">
    <property type="entry name" value="SODIUM/HYDROGEN EXCHANGER"/>
    <property type="match status" value="1"/>
</dbReference>
<evidence type="ECO:0000256" key="4">
    <source>
        <dbReference type="ARBA" id="ARBA00022692"/>
    </source>
</evidence>
<dbReference type="InterPro" id="IPR006153">
    <property type="entry name" value="Cation/H_exchanger_TM"/>
</dbReference>
<evidence type="ECO:0000256" key="8">
    <source>
        <dbReference type="ARBA" id="ARBA00023065"/>
    </source>
</evidence>
<feature type="transmembrane region" description="Helical" evidence="13">
    <location>
        <begin position="16"/>
        <end position="37"/>
    </location>
</feature>
<reference evidence="15 16" key="1">
    <citation type="submission" date="2013-09" db="EMBL/GenBank/DDBJ databases">
        <title>Corchorus capsularis genome sequencing.</title>
        <authorList>
            <person name="Alam M."/>
            <person name="Haque M.S."/>
            <person name="Islam M.S."/>
            <person name="Emdad E.M."/>
            <person name="Islam M.M."/>
            <person name="Ahmed B."/>
            <person name="Halim A."/>
            <person name="Hossen Q.M.M."/>
            <person name="Hossain M.Z."/>
            <person name="Ahmed R."/>
            <person name="Khan M.M."/>
            <person name="Islam R."/>
            <person name="Rashid M.M."/>
            <person name="Khan S.A."/>
            <person name="Rahman M.S."/>
            <person name="Alam M."/>
        </authorList>
    </citation>
    <scope>NUCLEOTIDE SEQUENCE [LARGE SCALE GENOMIC DNA]</scope>
    <source>
        <strain evidence="16">cv. CVL-1</strain>
        <tissue evidence="15">Whole seedling</tissue>
    </source>
</reference>
<evidence type="ECO:0000256" key="5">
    <source>
        <dbReference type="ARBA" id="ARBA00022958"/>
    </source>
</evidence>
<keyword evidence="9 13" id="KW-0472">Membrane</keyword>
<dbReference type="STRING" id="210143.A0A1R3IM26"/>
<name>A0A1R3IM26_COCAP</name>
<keyword evidence="10" id="KW-0739">Sodium transport</keyword>
<evidence type="ECO:0000256" key="1">
    <source>
        <dbReference type="ARBA" id="ARBA00004141"/>
    </source>
</evidence>
<dbReference type="InterPro" id="IPR004709">
    <property type="entry name" value="NaH_exchanger"/>
</dbReference>
<keyword evidence="16" id="KW-1185">Reference proteome</keyword>
<organism evidence="15 16">
    <name type="scientific">Corchorus capsularis</name>
    <name type="common">Jute</name>
    <dbReference type="NCBI Taxonomy" id="210143"/>
    <lineage>
        <taxon>Eukaryota</taxon>
        <taxon>Viridiplantae</taxon>
        <taxon>Streptophyta</taxon>
        <taxon>Embryophyta</taxon>
        <taxon>Tracheophyta</taxon>
        <taxon>Spermatophyta</taxon>
        <taxon>Magnoliopsida</taxon>
        <taxon>eudicotyledons</taxon>
        <taxon>Gunneridae</taxon>
        <taxon>Pentapetalae</taxon>
        <taxon>rosids</taxon>
        <taxon>malvids</taxon>
        <taxon>Malvales</taxon>
        <taxon>Malvaceae</taxon>
        <taxon>Grewioideae</taxon>
        <taxon>Apeibeae</taxon>
        <taxon>Corchorus</taxon>
    </lineage>
</organism>
<dbReference type="GO" id="GO:0098719">
    <property type="term" value="P:sodium ion import across plasma membrane"/>
    <property type="evidence" value="ECO:0007669"/>
    <property type="project" value="TreeGrafter"/>
</dbReference>
<dbReference type="Gene3D" id="6.10.140.1330">
    <property type="match status" value="1"/>
</dbReference>
<dbReference type="InterPro" id="IPR018422">
    <property type="entry name" value="Cation/H_exchanger_CPA1"/>
</dbReference>
<comment type="subcellular location">
    <subcellularLocation>
        <location evidence="1">Membrane</location>
        <topology evidence="1">Multi-pass membrane protein</topology>
    </subcellularLocation>
</comment>
<feature type="transmembrane region" description="Helical" evidence="13">
    <location>
        <begin position="105"/>
        <end position="131"/>
    </location>
</feature>
<dbReference type="PANTHER" id="PTHR10110:SF179">
    <property type="entry name" value="SODIUM_HYDROGEN EXCHANGER 4"/>
    <property type="match status" value="1"/>
</dbReference>